<dbReference type="PROSITE" id="PS50023">
    <property type="entry name" value="LIM_DOMAIN_2"/>
    <property type="match status" value="1"/>
</dbReference>
<evidence type="ECO:0000256" key="4">
    <source>
        <dbReference type="ARBA" id="ARBA00022833"/>
    </source>
</evidence>
<reference evidence="9" key="2">
    <citation type="submission" date="2019-12" db="UniProtKB">
        <authorList>
            <consortium name="WormBaseParasite"/>
        </authorList>
    </citation>
    <scope>IDENTIFICATION</scope>
</reference>
<dbReference type="CDD" id="cd08368">
    <property type="entry name" value="LIM"/>
    <property type="match status" value="1"/>
</dbReference>
<dbReference type="PROSITE" id="PS00478">
    <property type="entry name" value="LIM_DOMAIN_1"/>
    <property type="match status" value="1"/>
</dbReference>
<dbReference type="PANTHER" id="PTHR24212">
    <property type="entry name" value="ZYXIN/TRIP6"/>
    <property type="match status" value="1"/>
</dbReference>
<sequence length="172" mass="20578">MPHKNRHISREINLIYQRLLIDLPFYSLWKKSIRMLRRGLCGKCAKPLVNEAILALGQLYHVNHLCCNYCETRICYIEESFIVDNKMACTRCFYKLSPKCYKCKRSVVNEYTVNDGRLYHLNCFKCTRCHRVLDVEYFEDEDGRLLDRDCLWGEVLMELIIRDIDYVDPSKY</sequence>
<organism evidence="8 9">
    <name type="scientific">Brugia malayi</name>
    <name type="common">Filarial nematode worm</name>
    <dbReference type="NCBI Taxonomy" id="6279"/>
    <lineage>
        <taxon>Eukaryota</taxon>
        <taxon>Metazoa</taxon>
        <taxon>Ecdysozoa</taxon>
        <taxon>Nematoda</taxon>
        <taxon>Chromadorea</taxon>
        <taxon>Rhabditida</taxon>
        <taxon>Spirurina</taxon>
        <taxon>Spiruromorpha</taxon>
        <taxon>Filarioidea</taxon>
        <taxon>Onchocercidae</taxon>
        <taxon>Brugia</taxon>
    </lineage>
</organism>
<dbReference type="SUPFAM" id="SSF57716">
    <property type="entry name" value="Glucocorticoid receptor-like (DNA-binding domain)"/>
    <property type="match status" value="1"/>
</dbReference>
<reference evidence="8" key="1">
    <citation type="journal article" date="2007" name="Science">
        <title>Draft genome of the filarial nematode parasite Brugia malayi.</title>
        <authorList>
            <person name="Ghedin E."/>
            <person name="Wang S."/>
            <person name="Spiro D."/>
            <person name="Caler E."/>
            <person name="Zhao Q."/>
            <person name="Crabtree J."/>
            <person name="Allen J.E."/>
            <person name="Delcher A.L."/>
            <person name="Guiliano D.B."/>
            <person name="Miranda-Saavedra D."/>
            <person name="Angiuoli S.V."/>
            <person name="Creasy T."/>
            <person name="Amedeo P."/>
            <person name="Haas B."/>
            <person name="El-Sayed N.M."/>
            <person name="Wortman J.R."/>
            <person name="Feldblyum T."/>
            <person name="Tallon L."/>
            <person name="Schatz M."/>
            <person name="Shumway M."/>
            <person name="Koo H."/>
            <person name="Salzberg S.L."/>
            <person name="Schobel S."/>
            <person name="Pertea M."/>
            <person name="Pop M."/>
            <person name="White O."/>
            <person name="Barton G.J."/>
            <person name="Carlow C.K."/>
            <person name="Crawford M.J."/>
            <person name="Daub J."/>
            <person name="Dimmic M.W."/>
            <person name="Estes C.F."/>
            <person name="Foster J.M."/>
            <person name="Ganatra M."/>
            <person name="Gregory W.F."/>
            <person name="Johnson N.M."/>
            <person name="Jin J."/>
            <person name="Komuniecki R."/>
            <person name="Korf I."/>
            <person name="Kumar S."/>
            <person name="Laney S."/>
            <person name="Li B.W."/>
            <person name="Li W."/>
            <person name="Lindblom T.H."/>
            <person name="Lustigman S."/>
            <person name="Ma D."/>
            <person name="Maina C.V."/>
            <person name="Martin D.M."/>
            <person name="McCarter J.P."/>
            <person name="McReynolds L."/>
            <person name="Mitreva M."/>
            <person name="Nutman T.B."/>
            <person name="Parkinson J."/>
            <person name="Peregrin-Alvarez J.M."/>
            <person name="Poole C."/>
            <person name="Ren Q."/>
            <person name="Saunders L."/>
            <person name="Sluder A.E."/>
            <person name="Smith K."/>
            <person name="Stanke M."/>
            <person name="Unnasch T.R."/>
            <person name="Ware J."/>
            <person name="Wei A.D."/>
            <person name="Weil G."/>
            <person name="Williams D.J."/>
            <person name="Zhang Y."/>
            <person name="Williams S.A."/>
            <person name="Fraser-Liggett C."/>
            <person name="Slatko B."/>
            <person name="Blaxter M.L."/>
            <person name="Scott A.L."/>
        </authorList>
    </citation>
    <scope>NUCLEOTIDE SEQUENCE</scope>
    <source>
        <strain evidence="8">FR3</strain>
    </source>
</reference>
<dbReference type="InParanoid" id="A0A5S6P9L3"/>
<accession>A0A5S6P9L3</accession>
<dbReference type="STRING" id="6279.A0A5S6P9L3"/>
<dbReference type="Proteomes" id="UP000006672">
    <property type="component" value="Unassembled WGS sequence"/>
</dbReference>
<dbReference type="InterPro" id="IPR001781">
    <property type="entry name" value="Znf_LIM"/>
</dbReference>
<dbReference type="GO" id="GO:0046872">
    <property type="term" value="F:metal ion binding"/>
    <property type="evidence" value="ECO:0007669"/>
    <property type="project" value="UniProtKB-KW"/>
</dbReference>
<evidence type="ECO:0000313" key="8">
    <source>
        <dbReference type="Proteomes" id="UP000006672"/>
    </source>
</evidence>
<evidence type="ECO:0000256" key="2">
    <source>
        <dbReference type="ARBA" id="ARBA00022723"/>
    </source>
</evidence>
<evidence type="ECO:0000256" key="5">
    <source>
        <dbReference type="ARBA" id="ARBA00023038"/>
    </source>
</evidence>
<keyword evidence="4 6" id="KW-0862">Zinc</keyword>
<evidence type="ECO:0000259" key="7">
    <source>
        <dbReference type="PROSITE" id="PS50023"/>
    </source>
</evidence>
<feature type="domain" description="LIM zinc-binding" evidence="7">
    <location>
        <begin position="98"/>
        <end position="157"/>
    </location>
</feature>
<protein>
    <submittedName>
        <fullName evidence="9">LIM zinc-binding domain-containing protein</fullName>
    </submittedName>
</protein>
<evidence type="ECO:0000256" key="1">
    <source>
        <dbReference type="ARBA" id="ARBA00009611"/>
    </source>
</evidence>
<dbReference type="SMART" id="SM00132">
    <property type="entry name" value="LIM"/>
    <property type="match status" value="2"/>
</dbReference>
<dbReference type="PANTHER" id="PTHR24212:SF8">
    <property type="entry name" value="LIM ZINC FINGER DOMAIN CONTAINING PROTEIN"/>
    <property type="match status" value="1"/>
</dbReference>
<dbReference type="Pfam" id="PF00412">
    <property type="entry name" value="LIM"/>
    <property type="match status" value="2"/>
</dbReference>
<evidence type="ECO:0000313" key="9">
    <source>
        <dbReference type="WBParaSite" id="Bm12972b.1"/>
    </source>
</evidence>
<dbReference type="Gene3D" id="2.10.110.10">
    <property type="entry name" value="Cysteine Rich Protein"/>
    <property type="match status" value="2"/>
</dbReference>
<evidence type="ECO:0000256" key="6">
    <source>
        <dbReference type="PROSITE-ProRule" id="PRU00125"/>
    </source>
</evidence>
<keyword evidence="2 6" id="KW-0479">Metal-binding</keyword>
<keyword evidence="5 6" id="KW-0440">LIM domain</keyword>
<comment type="similarity">
    <text evidence="1">Belongs to the zyxin/ajuba family.</text>
</comment>
<dbReference type="AlphaFoldDB" id="A0A5S6P9L3"/>
<keyword evidence="8" id="KW-1185">Reference proteome</keyword>
<name>A0A5S6P9L3_BRUMA</name>
<evidence type="ECO:0000256" key="3">
    <source>
        <dbReference type="ARBA" id="ARBA00022737"/>
    </source>
</evidence>
<gene>
    <name evidence="9" type="primary">Bm12972</name>
</gene>
<keyword evidence="3" id="KW-0677">Repeat</keyword>
<dbReference type="WBParaSite" id="Bm12972b.1">
    <property type="protein sequence ID" value="Bm12972b.1"/>
    <property type="gene ID" value="WBGene00233233"/>
</dbReference>
<proteinExistence type="inferred from homology"/>